<dbReference type="InterPro" id="IPR004499">
    <property type="entry name" value="Pro-tRNA-ligase_IIa_arc-type"/>
</dbReference>
<gene>
    <name evidence="9" type="primary">proS</name>
    <name evidence="11" type="ORF">CLW00_1054</name>
</gene>
<dbReference type="SUPFAM" id="SSF52954">
    <property type="entry name" value="Class II aaRS ABD-related"/>
    <property type="match status" value="1"/>
</dbReference>
<evidence type="ECO:0000256" key="7">
    <source>
        <dbReference type="ARBA" id="ARBA00047671"/>
    </source>
</evidence>
<keyword evidence="5 9" id="KW-0648">Protein biosynthesis</keyword>
<dbReference type="InterPro" id="IPR016061">
    <property type="entry name" value="Pro-tRNA_ligase_II_C"/>
</dbReference>
<comment type="subcellular location">
    <subcellularLocation>
        <location evidence="9">Cytoplasm</location>
    </subcellularLocation>
</comment>
<evidence type="ECO:0000256" key="2">
    <source>
        <dbReference type="ARBA" id="ARBA00022598"/>
    </source>
</evidence>
<dbReference type="InterPro" id="IPR017449">
    <property type="entry name" value="Pro-tRNA_synth_II"/>
</dbReference>
<dbReference type="Gene3D" id="3.30.110.30">
    <property type="entry name" value="C-terminal domain of ProRS"/>
    <property type="match status" value="1"/>
</dbReference>
<dbReference type="GO" id="GO:0004827">
    <property type="term" value="F:proline-tRNA ligase activity"/>
    <property type="evidence" value="ECO:0007669"/>
    <property type="project" value="UniProtKB-UniRule"/>
</dbReference>
<dbReference type="InterPro" id="IPR045864">
    <property type="entry name" value="aa-tRNA-synth_II/BPL/LPL"/>
</dbReference>
<dbReference type="AlphaFoldDB" id="A0A2T0WMZ0"/>
<dbReference type="Pfam" id="PF00587">
    <property type="entry name" value="tRNA-synt_2b"/>
    <property type="match status" value="1"/>
</dbReference>
<dbReference type="Pfam" id="PF03129">
    <property type="entry name" value="HGTP_anticodon"/>
    <property type="match status" value="1"/>
</dbReference>
<dbReference type="GO" id="GO:0006433">
    <property type="term" value="P:prolyl-tRNA aminoacylation"/>
    <property type="evidence" value="ECO:0007669"/>
    <property type="project" value="UniProtKB-UniRule"/>
</dbReference>
<dbReference type="PANTHER" id="PTHR43382">
    <property type="entry name" value="PROLYL-TRNA SYNTHETASE"/>
    <property type="match status" value="1"/>
</dbReference>
<dbReference type="NCBIfam" id="TIGR00408">
    <property type="entry name" value="proS_fam_I"/>
    <property type="match status" value="1"/>
</dbReference>
<dbReference type="OrthoDB" id="9809052at2"/>
<comment type="caution">
    <text evidence="11">The sequence shown here is derived from an EMBL/GenBank/DDBJ whole genome shotgun (WGS) entry which is preliminary data.</text>
</comment>
<evidence type="ECO:0000256" key="4">
    <source>
        <dbReference type="ARBA" id="ARBA00022840"/>
    </source>
</evidence>
<dbReference type="InterPro" id="IPR006195">
    <property type="entry name" value="aa-tRNA-synth_II"/>
</dbReference>
<evidence type="ECO:0000313" key="12">
    <source>
        <dbReference type="Proteomes" id="UP000238157"/>
    </source>
</evidence>
<keyword evidence="2 9" id="KW-0436">Ligase</keyword>
<evidence type="ECO:0000256" key="3">
    <source>
        <dbReference type="ARBA" id="ARBA00022741"/>
    </source>
</evidence>
<dbReference type="InterPro" id="IPR002314">
    <property type="entry name" value="aa-tRNA-synt_IIb"/>
</dbReference>
<dbReference type="EC" id="6.1.1.15" evidence="9"/>
<dbReference type="Pfam" id="PF09180">
    <property type="entry name" value="ProRS-C_1"/>
    <property type="match status" value="1"/>
</dbReference>
<feature type="domain" description="Aminoacyl-transfer RNA synthetases class-II family profile" evidence="10">
    <location>
        <begin position="39"/>
        <end position="294"/>
    </location>
</feature>
<comment type="catalytic activity">
    <reaction evidence="7 9">
        <text>tRNA(Pro) + L-proline + ATP = L-prolyl-tRNA(Pro) + AMP + diphosphate</text>
        <dbReference type="Rhea" id="RHEA:14305"/>
        <dbReference type="Rhea" id="RHEA-COMP:9700"/>
        <dbReference type="Rhea" id="RHEA-COMP:9702"/>
        <dbReference type="ChEBI" id="CHEBI:30616"/>
        <dbReference type="ChEBI" id="CHEBI:33019"/>
        <dbReference type="ChEBI" id="CHEBI:60039"/>
        <dbReference type="ChEBI" id="CHEBI:78442"/>
        <dbReference type="ChEBI" id="CHEBI:78532"/>
        <dbReference type="ChEBI" id="CHEBI:456215"/>
        <dbReference type="EC" id="6.1.1.15"/>
    </reaction>
</comment>
<dbReference type="SUPFAM" id="SSF55681">
    <property type="entry name" value="Class II aaRS and biotin synthetases"/>
    <property type="match status" value="1"/>
</dbReference>
<dbReference type="GO" id="GO:0017101">
    <property type="term" value="C:aminoacyl-tRNA synthetase multienzyme complex"/>
    <property type="evidence" value="ECO:0007669"/>
    <property type="project" value="TreeGrafter"/>
</dbReference>
<dbReference type="SMART" id="SM00946">
    <property type="entry name" value="ProRS-C_1"/>
    <property type="match status" value="1"/>
</dbReference>
<evidence type="ECO:0000256" key="6">
    <source>
        <dbReference type="ARBA" id="ARBA00023146"/>
    </source>
</evidence>
<comment type="similarity">
    <text evidence="8 9">Belongs to the class-II aminoacyl-tRNA synthetase family. ProS type 3 subfamily.</text>
</comment>
<proteinExistence type="inferred from homology"/>
<evidence type="ECO:0000256" key="9">
    <source>
        <dbReference type="HAMAP-Rule" id="MF_01571"/>
    </source>
</evidence>
<name>A0A2T0WMZ0_9BACT</name>
<dbReference type="CDD" id="cd00778">
    <property type="entry name" value="ProRS_core_arch_euk"/>
    <property type="match status" value="1"/>
</dbReference>
<evidence type="ECO:0000259" key="10">
    <source>
        <dbReference type="PROSITE" id="PS50862"/>
    </source>
</evidence>
<dbReference type="Proteomes" id="UP000238157">
    <property type="component" value="Unassembled WGS sequence"/>
</dbReference>
<dbReference type="RefSeq" id="WP_106133386.1">
    <property type="nucleotide sequence ID" value="NZ_PVTR01000005.1"/>
</dbReference>
<dbReference type="InterPro" id="IPR036621">
    <property type="entry name" value="Anticodon-bd_dom_sf"/>
</dbReference>
<evidence type="ECO:0000313" key="11">
    <source>
        <dbReference type="EMBL" id="PRY87884.1"/>
    </source>
</evidence>
<dbReference type="Gene3D" id="3.30.930.10">
    <property type="entry name" value="Bira Bifunctional Protein, Domain 2"/>
    <property type="match status" value="1"/>
</dbReference>
<keyword evidence="6 9" id="KW-0030">Aminoacyl-tRNA synthetase</keyword>
<evidence type="ECO:0000256" key="8">
    <source>
        <dbReference type="ARBA" id="ARBA00060806"/>
    </source>
</evidence>
<dbReference type="PROSITE" id="PS50862">
    <property type="entry name" value="AA_TRNA_LIGASE_II"/>
    <property type="match status" value="1"/>
</dbReference>
<evidence type="ECO:0000256" key="5">
    <source>
        <dbReference type="ARBA" id="ARBA00022917"/>
    </source>
</evidence>
<dbReference type="InterPro" id="IPR033721">
    <property type="entry name" value="ProRS_core_arch_euk"/>
</dbReference>
<keyword evidence="3 9" id="KW-0547">Nucleotide-binding</keyword>
<sequence length="493" mass="56362">MSKGLPKRSEDYSLWYNELVKRADLAENSPVRGCMVIKPYGYSIWEKMQAELDRMFKETGHQNAYFPLFIPKSYLSKEASHVEGFAKECAVVTHYRLKNSEDGKEVIVDPDAKLEEELIVRPTSETVIWSTYKNWIQSYRDLPLLVNQWANVVRWEMRTRLFLRTTEFLWQEGHTAHATRNEAMDEAVQMMNVYAQFAEDFMALPVVKGVKSENERFAGAEDTFCIEALMQDGKALQAGTSHFLGQNFAKAFDVKFATKEGGLEYVWGTSWGVSTRLMGALIMAHSDDNGLVLPPKLAPNQVVIVPIYRGEEELDKISAKAKEIMAKLRAKGISVHFDNRDTHKPGWKFAEYELKGVPLRIAMGPRDLENNTIELARRDTLTKETVDLSAIVLEDYIASKLDEIQKTIYNKALSFRKEMTREVNTWEEFQEMLDKEGGFLSAHWDGTGETEEKIKELTKATIRCIPIDQKEEDGKCIYSGKPSKGRVLFAKAY</sequence>
<accession>A0A2T0WMZ0</accession>
<reference evidence="11 12" key="1">
    <citation type="submission" date="2018-03" db="EMBL/GenBank/DDBJ databases">
        <title>Genomic Encyclopedia of Archaeal and Bacterial Type Strains, Phase II (KMG-II): from individual species to whole genera.</title>
        <authorList>
            <person name="Goeker M."/>
        </authorList>
    </citation>
    <scope>NUCLEOTIDE SEQUENCE [LARGE SCALE GENOMIC DNA]</scope>
    <source>
        <strain evidence="11 12">DSM 27929</strain>
    </source>
</reference>
<organism evidence="11 12">
    <name type="scientific">Mongoliibacter ruber</name>
    <dbReference type="NCBI Taxonomy" id="1750599"/>
    <lineage>
        <taxon>Bacteria</taxon>
        <taxon>Pseudomonadati</taxon>
        <taxon>Bacteroidota</taxon>
        <taxon>Cytophagia</taxon>
        <taxon>Cytophagales</taxon>
        <taxon>Cyclobacteriaceae</taxon>
        <taxon>Mongoliibacter</taxon>
    </lineage>
</organism>
<dbReference type="PANTHER" id="PTHR43382:SF2">
    <property type="entry name" value="BIFUNCTIONAL GLUTAMATE_PROLINE--TRNA LIGASE"/>
    <property type="match status" value="1"/>
</dbReference>
<keyword evidence="12" id="KW-1185">Reference proteome</keyword>
<comment type="function">
    <text evidence="9">Catalyzes the attachment of proline to tRNA(Pro) in a two-step reaction: proline is first activated by ATP to form Pro-AMP and then transferred to the acceptor end of tRNA(Pro).</text>
</comment>
<dbReference type="SUPFAM" id="SSF64586">
    <property type="entry name" value="C-terminal domain of ProRS"/>
    <property type="match status" value="1"/>
</dbReference>
<dbReference type="HAMAP" id="MF_01571">
    <property type="entry name" value="Pro_tRNA_synth_type3"/>
    <property type="match status" value="1"/>
</dbReference>
<evidence type="ECO:0000256" key="1">
    <source>
        <dbReference type="ARBA" id="ARBA00022490"/>
    </source>
</evidence>
<protein>
    <recommendedName>
        <fullName evidence="9">Proline--tRNA ligase</fullName>
        <ecNumber evidence="9">6.1.1.15</ecNumber>
    </recommendedName>
    <alternativeName>
        <fullName evidence="9">Prolyl-tRNA synthetase</fullName>
        <shortName evidence="9">ProRS</shortName>
    </alternativeName>
</protein>
<dbReference type="Gene3D" id="3.40.50.800">
    <property type="entry name" value="Anticodon-binding domain"/>
    <property type="match status" value="1"/>
</dbReference>
<dbReference type="FunFam" id="3.30.930.10:FF:000023">
    <property type="entry name" value="Proline--tRNA ligase"/>
    <property type="match status" value="1"/>
</dbReference>
<dbReference type="CDD" id="cd00862">
    <property type="entry name" value="ProRS_anticodon_zinc"/>
    <property type="match status" value="1"/>
</dbReference>
<comment type="subunit">
    <text evidence="9">Homodimer.</text>
</comment>
<keyword evidence="4 9" id="KW-0067">ATP-binding</keyword>
<dbReference type="GO" id="GO:0005524">
    <property type="term" value="F:ATP binding"/>
    <property type="evidence" value="ECO:0007669"/>
    <property type="project" value="UniProtKB-UniRule"/>
</dbReference>
<dbReference type="EMBL" id="PVTR01000005">
    <property type="protein sequence ID" value="PRY87884.1"/>
    <property type="molecule type" value="Genomic_DNA"/>
</dbReference>
<comment type="domain">
    <text evidence="9">Consists of three domains: the N-terminal catalytic domain, the anticodon-binding domain and the C-terminal extension.</text>
</comment>
<keyword evidence="1 9" id="KW-0963">Cytoplasm</keyword>
<dbReference type="InterPro" id="IPR004154">
    <property type="entry name" value="Anticodon-bd"/>
</dbReference>
<dbReference type="GO" id="GO:0005737">
    <property type="term" value="C:cytoplasm"/>
    <property type="evidence" value="ECO:0007669"/>
    <property type="project" value="UniProtKB-SubCell"/>
</dbReference>